<evidence type="ECO:0000256" key="1">
    <source>
        <dbReference type="SAM" id="MobiDB-lite"/>
    </source>
</evidence>
<protein>
    <submittedName>
        <fullName evidence="2">Transposase</fullName>
    </submittedName>
</protein>
<dbReference type="AlphaFoldDB" id="A0A328TNK1"/>
<keyword evidence="3" id="KW-1185">Reference proteome</keyword>
<feature type="region of interest" description="Disordered" evidence="1">
    <location>
        <begin position="33"/>
        <end position="52"/>
    </location>
</feature>
<sequence length="97" mass="10613">ERVNNSCRLANTEGLNRLKQIKSILKNNRDLVPADGDSVARATSTETGNPIMPHTLMKQLTEIEMKQPAPVVAVKSMWVVHWVTMPASRVTACSTGA</sequence>
<accession>A0A328TNK1</accession>
<dbReference type="EMBL" id="LJAM02000318">
    <property type="protein sequence ID" value="RAP70545.1"/>
    <property type="molecule type" value="Genomic_DNA"/>
</dbReference>
<gene>
    <name evidence="2" type="ORF">ACZ87_02648</name>
</gene>
<organism evidence="2 3">
    <name type="scientific">Candidatus Erwinia dacicola</name>
    <dbReference type="NCBI Taxonomy" id="252393"/>
    <lineage>
        <taxon>Bacteria</taxon>
        <taxon>Pseudomonadati</taxon>
        <taxon>Pseudomonadota</taxon>
        <taxon>Gammaproteobacteria</taxon>
        <taxon>Enterobacterales</taxon>
        <taxon>Erwiniaceae</taxon>
        <taxon>Erwinia</taxon>
    </lineage>
</organism>
<name>A0A328TNK1_9GAMM</name>
<dbReference type="Proteomes" id="UP000244334">
    <property type="component" value="Unassembled WGS sequence"/>
</dbReference>
<reference evidence="2" key="1">
    <citation type="submission" date="2018-04" db="EMBL/GenBank/DDBJ databases">
        <title>Genomes of the Obligate Erwinia dacicola and Facultative Enterobacter sp. OLF Endosymbionts of the Olive Fruit fly, Bactrocera oleae.</title>
        <authorList>
            <person name="Estes A.M."/>
            <person name="Hearn D.J."/>
            <person name="Agarwal S."/>
            <person name="Pierson E.A."/>
            <person name="Dunning-Hotopp J.C."/>
        </authorList>
    </citation>
    <scope>NUCLEOTIDE SEQUENCE [LARGE SCALE GENOMIC DNA]</scope>
    <source>
        <strain evidence="2">Oroville</strain>
    </source>
</reference>
<evidence type="ECO:0000313" key="3">
    <source>
        <dbReference type="Proteomes" id="UP000244334"/>
    </source>
</evidence>
<proteinExistence type="predicted"/>
<dbReference type="RefSeq" id="WP_162475502.1">
    <property type="nucleotide sequence ID" value="NZ_LJAM02000318.1"/>
</dbReference>
<comment type="caution">
    <text evidence="2">The sequence shown here is derived from an EMBL/GenBank/DDBJ whole genome shotgun (WGS) entry which is preliminary data.</text>
</comment>
<feature type="non-terminal residue" evidence="2">
    <location>
        <position position="1"/>
    </location>
</feature>
<evidence type="ECO:0000313" key="2">
    <source>
        <dbReference type="EMBL" id="RAP70545.1"/>
    </source>
</evidence>